<organism evidence="1 2">
    <name type="scientific">Kosakonia arachidis</name>
    <dbReference type="NCBI Taxonomy" id="551989"/>
    <lineage>
        <taxon>Bacteria</taxon>
        <taxon>Pseudomonadati</taxon>
        <taxon>Pseudomonadota</taxon>
        <taxon>Gammaproteobacteria</taxon>
        <taxon>Enterobacterales</taxon>
        <taxon>Enterobacteriaceae</taxon>
        <taxon>Kosakonia</taxon>
    </lineage>
</organism>
<gene>
    <name evidence="1" type="ORF">SAMN05192562_10544</name>
</gene>
<evidence type="ECO:0000313" key="2">
    <source>
        <dbReference type="Proteomes" id="UP000199187"/>
    </source>
</evidence>
<sequence>MKFSHSVQFPYSTKGKINALADRRCQCAEIAACRFVNFNKTSTNSPLTLFISCVEKIIVIYFFI</sequence>
<name>A0A1I7DGG5_9ENTR</name>
<keyword evidence="2" id="KW-1185">Reference proteome</keyword>
<dbReference type="AlphaFoldDB" id="A0A1I7DGG5"/>
<dbReference type="Proteomes" id="UP000199187">
    <property type="component" value="Unassembled WGS sequence"/>
</dbReference>
<accession>A0A1I7DGG5</accession>
<proteinExistence type="predicted"/>
<reference evidence="2" key="1">
    <citation type="submission" date="2016-10" db="EMBL/GenBank/DDBJ databases">
        <authorList>
            <person name="Varghese N."/>
            <person name="Submissions S."/>
        </authorList>
    </citation>
    <scope>NUCLEOTIDE SEQUENCE [LARGE SCALE GENOMIC DNA]</scope>
    <source>
        <strain evidence="2">Ah-143</strain>
    </source>
</reference>
<dbReference type="EMBL" id="FPAU01000005">
    <property type="protein sequence ID" value="SFU10759.1"/>
    <property type="molecule type" value="Genomic_DNA"/>
</dbReference>
<evidence type="ECO:0000313" key="1">
    <source>
        <dbReference type="EMBL" id="SFU10759.1"/>
    </source>
</evidence>
<protein>
    <submittedName>
        <fullName evidence="1">Uncharacterized protein</fullName>
    </submittedName>
</protein>